<gene>
    <name evidence="3" type="ORF">SAMN04488000_101151</name>
</gene>
<feature type="signal peptide" evidence="2">
    <location>
        <begin position="1"/>
        <end position="28"/>
    </location>
</feature>
<dbReference type="AlphaFoldDB" id="A0A1H9AG37"/>
<dbReference type="RefSeq" id="WP_089907834.1">
    <property type="nucleotide sequence ID" value="NZ_FOFV01000001.1"/>
</dbReference>
<keyword evidence="4" id="KW-1185">Reference proteome</keyword>
<feature type="compositionally biased region" description="Polar residues" evidence="1">
    <location>
        <begin position="137"/>
        <end position="151"/>
    </location>
</feature>
<feature type="region of interest" description="Disordered" evidence="1">
    <location>
        <begin position="60"/>
        <end position="190"/>
    </location>
</feature>
<sequence length="190" mass="20012">MSWLRRLLLLAGLVTGAWLLGGAGQANADVRVEIDQLKIELELPVVDIGIEVVTAQARPDVLVPPKPDPRVEPPAPPAEPQPVPTQVEAPARPEVPKQQQLHTPPQPAPPTTTQPTNPEPAPQQPQPQAEQPVPGTLPQSGAGSGTSNQIPAGTLPHVPRPPAATASPICPEQQDVPHTVRAEEPTFSPD</sequence>
<name>A0A1H9AG37_9PSEU</name>
<evidence type="ECO:0000313" key="4">
    <source>
        <dbReference type="Proteomes" id="UP000199503"/>
    </source>
</evidence>
<feature type="compositionally biased region" description="Pro residues" evidence="1">
    <location>
        <begin position="104"/>
        <end position="125"/>
    </location>
</feature>
<accession>A0A1H9AG37</accession>
<reference evidence="4" key="1">
    <citation type="submission" date="2016-10" db="EMBL/GenBank/DDBJ databases">
        <authorList>
            <person name="Varghese N."/>
            <person name="Submissions S."/>
        </authorList>
    </citation>
    <scope>NUCLEOTIDE SEQUENCE [LARGE SCALE GENOMIC DNA]</scope>
    <source>
        <strain evidence="4">DSM 44437</strain>
    </source>
</reference>
<proteinExistence type="predicted"/>
<dbReference type="Proteomes" id="UP000199503">
    <property type="component" value="Unassembled WGS sequence"/>
</dbReference>
<protein>
    <submittedName>
        <fullName evidence="3">Uncharacterized protein</fullName>
    </submittedName>
</protein>
<evidence type="ECO:0000313" key="3">
    <source>
        <dbReference type="EMBL" id="SEP75742.1"/>
    </source>
</evidence>
<feature type="compositionally biased region" description="Pro residues" evidence="1">
    <location>
        <begin position="62"/>
        <end position="83"/>
    </location>
</feature>
<organism evidence="3 4">
    <name type="scientific">Lentzea albida</name>
    <dbReference type="NCBI Taxonomy" id="65499"/>
    <lineage>
        <taxon>Bacteria</taxon>
        <taxon>Bacillati</taxon>
        <taxon>Actinomycetota</taxon>
        <taxon>Actinomycetes</taxon>
        <taxon>Pseudonocardiales</taxon>
        <taxon>Pseudonocardiaceae</taxon>
        <taxon>Lentzea</taxon>
    </lineage>
</organism>
<evidence type="ECO:0000256" key="1">
    <source>
        <dbReference type="SAM" id="MobiDB-lite"/>
    </source>
</evidence>
<feature type="chain" id="PRO_5011783691" evidence="2">
    <location>
        <begin position="29"/>
        <end position="190"/>
    </location>
</feature>
<dbReference type="EMBL" id="FOFV01000001">
    <property type="protein sequence ID" value="SEP75742.1"/>
    <property type="molecule type" value="Genomic_DNA"/>
</dbReference>
<dbReference type="STRING" id="65499.SAMN04488000_101151"/>
<keyword evidence="2" id="KW-0732">Signal</keyword>
<dbReference type="OrthoDB" id="3695688at2"/>
<evidence type="ECO:0000256" key="2">
    <source>
        <dbReference type="SAM" id="SignalP"/>
    </source>
</evidence>